<evidence type="ECO:0000313" key="3">
    <source>
        <dbReference type="EMBL" id="OTG65881.1"/>
    </source>
</evidence>
<dbReference type="Proteomes" id="UP000242765">
    <property type="component" value="Unassembled WGS sequence"/>
</dbReference>
<evidence type="ECO:0000259" key="2">
    <source>
        <dbReference type="Pfam" id="PF25642"/>
    </source>
</evidence>
<dbReference type="NCBIfam" id="NF047330">
    <property type="entry name" value="MCR_0457_fam"/>
    <property type="match status" value="1"/>
</dbReference>
<keyword evidence="1" id="KW-0732">Signal</keyword>
<dbReference type="EMBL" id="NEGB01000003">
    <property type="protein sequence ID" value="OTG65881.1"/>
    <property type="molecule type" value="Genomic_DNA"/>
</dbReference>
<dbReference type="InterPro" id="IPR057704">
    <property type="entry name" value="DUF7944"/>
</dbReference>
<keyword evidence="4" id="KW-1185">Reference proteome</keyword>
<sequence length="122" mass="13185">MSTRSLNRILCLSLFILSAHSAFAESLTTAESDSLVKEDIASAQVLATVCPKILGKNAILEKKMQQLSESYLKNMSVKSTTLAQLAQDSEYQAILAAAFADAAEVDQDEQKSVCGEILEIND</sequence>
<accession>A0A1Y3CFJ8</accession>
<reference evidence="3 4" key="1">
    <citation type="submission" date="2017-04" db="EMBL/GenBank/DDBJ databases">
        <title>High diversity of culturable Acinetobacter species in natural soil and water ecosystems.</title>
        <authorList>
            <person name="Nemec A."/>
            <person name="Radolfova-Krizova L."/>
        </authorList>
    </citation>
    <scope>NUCLEOTIDE SEQUENCE [LARGE SCALE GENOMIC DNA]</scope>
    <source>
        <strain evidence="3 4">ANC 4999</strain>
    </source>
</reference>
<name>A0A1Y3CFJ8_9GAMM</name>
<proteinExistence type="predicted"/>
<dbReference type="OrthoDB" id="6711272at2"/>
<organism evidence="3 4">
    <name type="scientific">Acinetobacter silvestris</name>
    <dbReference type="NCBI Taxonomy" id="1977882"/>
    <lineage>
        <taxon>Bacteria</taxon>
        <taxon>Pseudomonadati</taxon>
        <taxon>Pseudomonadota</taxon>
        <taxon>Gammaproteobacteria</taxon>
        <taxon>Moraxellales</taxon>
        <taxon>Moraxellaceae</taxon>
        <taxon>Acinetobacter</taxon>
    </lineage>
</organism>
<feature type="chain" id="PRO_5012237770" description="DUF7944 domain-containing protein" evidence="1">
    <location>
        <begin position="25"/>
        <end position="122"/>
    </location>
</feature>
<feature type="signal peptide" evidence="1">
    <location>
        <begin position="1"/>
        <end position="24"/>
    </location>
</feature>
<dbReference type="RefSeq" id="WP_086203223.1">
    <property type="nucleotide sequence ID" value="NZ_NEGB01000003.1"/>
</dbReference>
<protein>
    <recommendedName>
        <fullName evidence="2">DUF7944 domain-containing protein</fullName>
    </recommendedName>
</protein>
<dbReference type="AlphaFoldDB" id="A0A1Y3CFJ8"/>
<evidence type="ECO:0000256" key="1">
    <source>
        <dbReference type="SAM" id="SignalP"/>
    </source>
</evidence>
<evidence type="ECO:0000313" key="4">
    <source>
        <dbReference type="Proteomes" id="UP000242765"/>
    </source>
</evidence>
<gene>
    <name evidence="3" type="ORF">B9T28_06685</name>
</gene>
<feature type="domain" description="DUF7944" evidence="2">
    <location>
        <begin position="37"/>
        <end position="117"/>
    </location>
</feature>
<dbReference type="STRING" id="1977882.B9T28_06685"/>
<comment type="caution">
    <text evidence="3">The sequence shown here is derived from an EMBL/GenBank/DDBJ whole genome shotgun (WGS) entry which is preliminary data.</text>
</comment>
<dbReference type="Pfam" id="PF25642">
    <property type="entry name" value="DUF7944"/>
    <property type="match status" value="1"/>
</dbReference>